<dbReference type="InterPro" id="IPR002104">
    <property type="entry name" value="Integrase_catalytic"/>
</dbReference>
<sequence length="159" mass="17230">MLVWDREAGIGGSGRVTAPAAAFAGTLATRIRLAPRHSKTTGGLFDTAVRGGWLWPSERRPRIALKAMSEKFAKYRAAVGLPEELGLHCLRHSYVTHLIEAGYDPLFVQQQVGHPYAATTALYTSVSSEHRTRTLRRVLDGTVAAALTSQPSAPPPLSR</sequence>
<dbReference type="GO" id="GO:0015074">
    <property type="term" value="P:DNA integration"/>
    <property type="evidence" value="ECO:0007669"/>
    <property type="project" value="InterPro"/>
</dbReference>
<reference evidence="3 4" key="1">
    <citation type="submission" date="2019-07" db="EMBL/GenBank/DDBJ databases">
        <title>Whole genome shotgun sequence of Pseudonocardia sulfidoxydans NBRC 16205.</title>
        <authorList>
            <person name="Hosoyama A."/>
            <person name="Uohara A."/>
            <person name="Ohji S."/>
            <person name="Ichikawa N."/>
        </authorList>
    </citation>
    <scope>NUCLEOTIDE SEQUENCE [LARGE SCALE GENOMIC DNA]</scope>
    <source>
        <strain evidence="3 4">NBRC 16205</strain>
    </source>
</reference>
<dbReference type="OrthoDB" id="3698359at2"/>
<accession>A0A511DQU1</accession>
<comment type="caution">
    <text evidence="3">The sequence shown here is derived from an EMBL/GenBank/DDBJ whole genome shotgun (WGS) entry which is preliminary data.</text>
</comment>
<organism evidence="3 4">
    <name type="scientific">Pseudonocardia sulfidoxydans NBRC 16205</name>
    <dbReference type="NCBI Taxonomy" id="1223511"/>
    <lineage>
        <taxon>Bacteria</taxon>
        <taxon>Bacillati</taxon>
        <taxon>Actinomycetota</taxon>
        <taxon>Actinomycetes</taxon>
        <taxon>Pseudonocardiales</taxon>
        <taxon>Pseudonocardiaceae</taxon>
        <taxon>Pseudonocardia</taxon>
    </lineage>
</organism>
<dbReference type="SUPFAM" id="SSF56349">
    <property type="entry name" value="DNA breaking-rejoining enzymes"/>
    <property type="match status" value="1"/>
</dbReference>
<dbReference type="Pfam" id="PF00589">
    <property type="entry name" value="Phage_integrase"/>
    <property type="match status" value="1"/>
</dbReference>
<evidence type="ECO:0000313" key="4">
    <source>
        <dbReference type="Proteomes" id="UP000321685"/>
    </source>
</evidence>
<gene>
    <name evidence="3" type="ORF">PSU4_61230</name>
</gene>
<name>A0A511DQU1_9PSEU</name>
<dbReference type="GO" id="GO:0006310">
    <property type="term" value="P:DNA recombination"/>
    <property type="evidence" value="ECO:0007669"/>
    <property type="project" value="UniProtKB-KW"/>
</dbReference>
<evidence type="ECO:0000256" key="1">
    <source>
        <dbReference type="ARBA" id="ARBA00023172"/>
    </source>
</evidence>
<dbReference type="Gene3D" id="1.10.443.10">
    <property type="entry name" value="Intergrase catalytic core"/>
    <property type="match status" value="1"/>
</dbReference>
<dbReference type="Proteomes" id="UP000321685">
    <property type="component" value="Unassembled WGS sequence"/>
</dbReference>
<evidence type="ECO:0000259" key="2">
    <source>
        <dbReference type="PROSITE" id="PS51898"/>
    </source>
</evidence>
<dbReference type="PROSITE" id="PS51898">
    <property type="entry name" value="TYR_RECOMBINASE"/>
    <property type="match status" value="1"/>
</dbReference>
<proteinExistence type="predicted"/>
<dbReference type="InterPro" id="IPR013762">
    <property type="entry name" value="Integrase-like_cat_sf"/>
</dbReference>
<feature type="domain" description="Tyr recombinase" evidence="2">
    <location>
        <begin position="1"/>
        <end position="136"/>
    </location>
</feature>
<evidence type="ECO:0000313" key="3">
    <source>
        <dbReference type="EMBL" id="GEL27169.1"/>
    </source>
</evidence>
<dbReference type="AlphaFoldDB" id="A0A511DQU1"/>
<dbReference type="EMBL" id="BJVJ01000187">
    <property type="protein sequence ID" value="GEL27169.1"/>
    <property type="molecule type" value="Genomic_DNA"/>
</dbReference>
<dbReference type="InterPro" id="IPR011010">
    <property type="entry name" value="DNA_brk_join_enz"/>
</dbReference>
<dbReference type="GO" id="GO:0003677">
    <property type="term" value="F:DNA binding"/>
    <property type="evidence" value="ECO:0007669"/>
    <property type="project" value="InterPro"/>
</dbReference>
<keyword evidence="4" id="KW-1185">Reference proteome</keyword>
<protein>
    <recommendedName>
        <fullName evidence="2">Tyr recombinase domain-containing protein</fullName>
    </recommendedName>
</protein>
<keyword evidence="1" id="KW-0233">DNA recombination</keyword>